<reference evidence="2 3" key="1">
    <citation type="submission" date="2018-11" db="EMBL/GenBank/DDBJ databases">
        <authorList>
            <person name="Lopez-Roques C."/>
            <person name="Donnadieu C."/>
            <person name="Bouchez O."/>
            <person name="Klopp C."/>
            <person name="Cabau C."/>
            <person name="Zahm M."/>
        </authorList>
    </citation>
    <scope>NUCLEOTIDE SEQUENCE [LARGE SCALE GENOMIC DNA]</scope>
    <source>
        <strain evidence="2">RS831</strain>
        <tissue evidence="2">Whole body</tissue>
    </source>
</reference>
<dbReference type="AlphaFoldDB" id="A0A437D3I4"/>
<gene>
    <name evidence="2" type="ORF">OJAV_G00075780</name>
</gene>
<name>A0A437D3I4_ORYJA</name>
<proteinExistence type="predicted"/>
<evidence type="ECO:0000313" key="3">
    <source>
        <dbReference type="Proteomes" id="UP000283210"/>
    </source>
</evidence>
<dbReference type="Proteomes" id="UP000283210">
    <property type="component" value="Chromosome 8"/>
</dbReference>
<evidence type="ECO:0000313" key="2">
    <source>
        <dbReference type="EMBL" id="RVE69209.1"/>
    </source>
</evidence>
<evidence type="ECO:0000256" key="1">
    <source>
        <dbReference type="SAM" id="MobiDB-lite"/>
    </source>
</evidence>
<organism evidence="2 3">
    <name type="scientific">Oryzias javanicus</name>
    <name type="common">Javanese ricefish</name>
    <name type="synonym">Aplocheilus javanicus</name>
    <dbReference type="NCBI Taxonomy" id="123683"/>
    <lineage>
        <taxon>Eukaryota</taxon>
        <taxon>Metazoa</taxon>
        <taxon>Chordata</taxon>
        <taxon>Craniata</taxon>
        <taxon>Vertebrata</taxon>
        <taxon>Euteleostomi</taxon>
        <taxon>Actinopterygii</taxon>
        <taxon>Neopterygii</taxon>
        <taxon>Teleostei</taxon>
        <taxon>Neoteleostei</taxon>
        <taxon>Acanthomorphata</taxon>
        <taxon>Ovalentaria</taxon>
        <taxon>Atherinomorphae</taxon>
        <taxon>Beloniformes</taxon>
        <taxon>Adrianichthyidae</taxon>
        <taxon>Oryziinae</taxon>
        <taxon>Oryzias</taxon>
    </lineage>
</organism>
<reference evidence="2 3" key="2">
    <citation type="submission" date="2019-01" db="EMBL/GenBank/DDBJ databases">
        <title>A chromosome length genome reference of the Java medaka (oryzias javanicus).</title>
        <authorList>
            <person name="Herpin A."/>
            <person name="Takehana Y."/>
            <person name="Naruse K."/>
            <person name="Ansai S."/>
            <person name="Kawaguchi M."/>
        </authorList>
    </citation>
    <scope>NUCLEOTIDE SEQUENCE [LARGE SCALE GENOMIC DNA]</scope>
    <source>
        <strain evidence="2">RS831</strain>
        <tissue evidence="2">Whole body</tissue>
    </source>
</reference>
<feature type="region of interest" description="Disordered" evidence="1">
    <location>
        <begin position="24"/>
        <end position="49"/>
    </location>
</feature>
<sequence>MNVCQKTALGRAETTDSLFRRCSPEKTCPKPISSGGGDMKTNSRTEKNEEVLLHDTIRVAKWSRTPAFP</sequence>
<protein>
    <submittedName>
        <fullName evidence="2">Uncharacterized protein</fullName>
    </submittedName>
</protein>
<dbReference type="EMBL" id="CM012444">
    <property type="protein sequence ID" value="RVE69209.1"/>
    <property type="molecule type" value="Genomic_DNA"/>
</dbReference>
<accession>A0A437D3I4</accession>
<keyword evidence="3" id="KW-1185">Reference proteome</keyword>